<keyword evidence="2" id="KW-0964">Secreted</keyword>
<dbReference type="InterPro" id="IPR036880">
    <property type="entry name" value="Kunitz_BPTI_sf"/>
</dbReference>
<proteinExistence type="predicted"/>
<dbReference type="PANTHER" id="PTHR10083:SF217">
    <property type="entry name" value="BOOPHILIN-H2"/>
    <property type="match status" value="1"/>
</dbReference>
<dbReference type="Gene3D" id="4.10.410.10">
    <property type="entry name" value="Pancreatic trypsin inhibitor Kunitz domain"/>
    <property type="match status" value="12"/>
</dbReference>
<feature type="domain" description="BPTI/Kunitz inhibitor" evidence="14">
    <location>
        <begin position="634"/>
        <end position="690"/>
    </location>
</feature>
<accession>A0A915BBP1</accession>
<dbReference type="FunFam" id="4.10.410.10:FF:000020">
    <property type="entry name" value="Collagen, type VI, alpha 3"/>
    <property type="match status" value="1"/>
</dbReference>
<feature type="domain" description="EGF-like" evidence="13">
    <location>
        <begin position="148"/>
        <end position="188"/>
    </location>
</feature>
<comment type="caution">
    <text evidence="10">Lacks conserved residue(s) required for the propagation of feature annotation.</text>
</comment>
<feature type="region of interest" description="Disordered" evidence="11">
    <location>
        <begin position="478"/>
        <end position="540"/>
    </location>
</feature>
<dbReference type="CDD" id="cd00054">
    <property type="entry name" value="EGF_CA"/>
    <property type="match status" value="1"/>
</dbReference>
<dbReference type="GO" id="GO:0004867">
    <property type="term" value="F:serine-type endopeptidase inhibitor activity"/>
    <property type="evidence" value="ECO:0007669"/>
    <property type="project" value="UniProtKB-KW"/>
</dbReference>
<feature type="domain" description="BPTI/Kunitz inhibitor" evidence="14">
    <location>
        <begin position="908"/>
        <end position="965"/>
    </location>
</feature>
<evidence type="ECO:0000256" key="1">
    <source>
        <dbReference type="ARBA" id="ARBA00004613"/>
    </source>
</evidence>
<dbReference type="PANTHER" id="PTHR10083">
    <property type="entry name" value="KUNITZ-TYPE PROTEASE INHIBITOR-RELATED"/>
    <property type="match status" value="1"/>
</dbReference>
<dbReference type="SMART" id="SM00181">
    <property type="entry name" value="EGF"/>
    <property type="match status" value="2"/>
</dbReference>
<keyword evidence="7" id="KW-0677">Repeat</keyword>
<evidence type="ECO:0000256" key="4">
    <source>
        <dbReference type="ARBA" id="ARBA00022656"/>
    </source>
</evidence>
<comment type="subcellular location">
    <subcellularLocation>
        <location evidence="1">Secreted</location>
    </subcellularLocation>
</comment>
<dbReference type="SMART" id="SM00131">
    <property type="entry name" value="KU"/>
    <property type="match status" value="12"/>
</dbReference>
<dbReference type="InterPro" id="IPR000152">
    <property type="entry name" value="EGF-type_Asp/Asn_hydroxyl_site"/>
</dbReference>
<sequence length="1317" mass="151860">MDWLLLALYLLSGASRHSLATSYFSSLAPTMRSLKMTAANRTICLEPMDQGNCSQRIVRFFYNAASNRCRKFIYSGCGGNNNRFETRAECRQKCARLKTPRNDVPTMATTHRTPENECSKCDQRYALCVDGRCQCVNGFYGDGKRCEDINECFGDTERCAENAYCVNTIGSFRCECQLGYAGSGINCTKSSEICSQRFDRRYERQCTSTGQWEIRYYYDLESSSCRRFWYGGCTVENQNIFADAQSCEALCVHRNRQIQQQQDGSNGISLSSSEGQITDICLDPFDVSLRRPCVTLSWQPRFFYNVSAQRCQMFWYDESCEANGTTRNIFGYLSTCRRLCELVTTSHIMRHGARSKAVGKITAMFTRDNSTTPSLRVDRTLSNSISAKTSLPRFVVSAKLTKYPTTKSDNRNMQSSRMIYFSQHHSFEASSTRLPIRLGKISVTHTEYSESDMTSRLHMNTYEVMTTARTIYEVELPTTTGHPNKIDENAVLTSKDATDRSGHSDVDAADSDDTVGSNLIGDGSAATKENERDIAPDLDEGDVSKFDIGQQFSLQFATTVAVAVDCLDSFDLNLTRSCGYGEWTTRYYFNADTRSCQMFWNDGCRSLSKNNFDDLPTCQWKCEGTHPKPQSRSCLDTFDPAYLGDCRNGYFEKRYYFNHDKKRCELIYFGGCPSTSRNFFSDYGECQDLCESPSRDLIRSCLQPFDHAYERSCATDGRHKIQYYYDIERRECRMFWYGNCRGLSENIFPTLATCQWICERRKDDVTPKHCIDKFDPHYMESCGVGTWIEKWYFDHNSGLCRPFWYDACLSPSQNIFNDRETCRWLCEMPALPSIREENSNDAYRCLEEKAPGMCKEKYPAYYYNKENRRCEPFAYSGCGGNGNRFLTLQQCQNTCNQFRRLSPLETDCYLPLSVGNGRNEVGCQKDAGFRYYYNKDYGRCGKFWYFGCGGNGNRFFTYSACERVCRRTSNMLTADEPLKPSVCFLPREKGKCAERMNRAHQRWAYNWEKRKCEAFTYSGCGGNENRFATEFACNRQCAGLIRPNSEQCAYYPDWGPCNQLRYMWFYNMTRGSCDQFLWGGCEGNTNRFSTFELCQVTCEVPGVVHDICVEPLDRGRWCEPMSNRYYFNKRLNSCKGFHYTGCGLSANNFLTLNECEETCLKGRQRGQTLKSLPHASSSSVEVQYIGKKPREKRPMTRHQILSGDQNTYIKTEGQWVEYGHCLGFRYNISGSFTRLNNYLCLMEEEGTCQMQTLTDTHGEERCRLMRPWLRGFHFYSWFFTIDRHPHKRSNGERRINRSNETVATIIILPINDCYNVC</sequence>
<dbReference type="PRINTS" id="PR00759">
    <property type="entry name" value="BASICPTASE"/>
</dbReference>
<feature type="domain" description="BPTI/Kunitz inhibitor" evidence="14">
    <location>
        <begin position="1048"/>
        <end position="1098"/>
    </location>
</feature>
<evidence type="ECO:0000256" key="5">
    <source>
        <dbReference type="ARBA" id="ARBA00022690"/>
    </source>
</evidence>
<dbReference type="WBParaSite" id="PgR033_g053_t02">
    <property type="protein sequence ID" value="PgR033_g053_t02"/>
    <property type="gene ID" value="PgR033_g053"/>
</dbReference>
<dbReference type="Pfam" id="PF07645">
    <property type="entry name" value="EGF_CA"/>
    <property type="match status" value="1"/>
</dbReference>
<feature type="domain" description="BPTI/Kunitz inhibitor" evidence="14">
    <location>
        <begin position="770"/>
        <end position="826"/>
    </location>
</feature>
<keyword evidence="5" id="KW-0646">Protease inhibitor</keyword>
<evidence type="ECO:0000256" key="10">
    <source>
        <dbReference type="PROSITE-ProRule" id="PRU00076"/>
    </source>
</evidence>
<evidence type="ECO:0000256" key="9">
    <source>
        <dbReference type="ARBA" id="ARBA00023157"/>
    </source>
</evidence>
<feature type="domain" description="BPTI/Kunitz inhibitor" evidence="14">
    <location>
        <begin position="566"/>
        <end position="622"/>
    </location>
</feature>
<feature type="domain" description="BPTI/Kunitz inhibitor" evidence="14">
    <location>
        <begin position="281"/>
        <end position="340"/>
    </location>
</feature>
<dbReference type="InterPro" id="IPR020901">
    <property type="entry name" value="Prtase_inh_Kunz-CS"/>
</dbReference>
<dbReference type="PROSITE" id="PS50279">
    <property type="entry name" value="BPTI_KUNITZ_2"/>
    <property type="match status" value="12"/>
</dbReference>
<evidence type="ECO:0000256" key="12">
    <source>
        <dbReference type="SAM" id="SignalP"/>
    </source>
</evidence>
<dbReference type="GO" id="GO:0005615">
    <property type="term" value="C:extracellular space"/>
    <property type="evidence" value="ECO:0007669"/>
    <property type="project" value="TreeGrafter"/>
</dbReference>
<evidence type="ECO:0000256" key="6">
    <source>
        <dbReference type="ARBA" id="ARBA00022729"/>
    </source>
</evidence>
<feature type="signal peptide" evidence="12">
    <location>
        <begin position="1"/>
        <end position="20"/>
    </location>
</feature>
<evidence type="ECO:0000313" key="16">
    <source>
        <dbReference type="WBParaSite" id="PgR033_g053_t02"/>
    </source>
</evidence>
<evidence type="ECO:0000313" key="15">
    <source>
        <dbReference type="Proteomes" id="UP000887569"/>
    </source>
</evidence>
<dbReference type="FunFam" id="2.10.25.10:FF:000038">
    <property type="entry name" value="Fibrillin 2"/>
    <property type="match status" value="1"/>
</dbReference>
<feature type="compositionally biased region" description="Basic and acidic residues" evidence="11">
    <location>
        <begin position="496"/>
        <end position="506"/>
    </location>
</feature>
<name>A0A915BBP1_PARUN</name>
<keyword evidence="9" id="KW-1015">Disulfide bond</keyword>
<evidence type="ECO:0000256" key="7">
    <source>
        <dbReference type="ARBA" id="ARBA00022737"/>
    </source>
</evidence>
<feature type="domain" description="BPTI/Kunitz inhibitor" evidence="14">
    <location>
        <begin position="44"/>
        <end position="94"/>
    </location>
</feature>
<dbReference type="Pfam" id="PF00014">
    <property type="entry name" value="Kunitz_BPTI"/>
    <property type="match status" value="12"/>
</dbReference>
<reference evidence="16" key="1">
    <citation type="submission" date="2022-11" db="UniProtKB">
        <authorList>
            <consortium name="WormBaseParasite"/>
        </authorList>
    </citation>
    <scope>IDENTIFICATION</scope>
</reference>
<dbReference type="SUPFAM" id="SSF57362">
    <property type="entry name" value="BPTI-like"/>
    <property type="match status" value="12"/>
</dbReference>
<feature type="domain" description="BPTI/Kunitz inhibitor" evidence="14">
    <location>
        <begin position="845"/>
        <end position="895"/>
    </location>
</feature>
<dbReference type="InterPro" id="IPR050098">
    <property type="entry name" value="TFPI/VKTCI-like"/>
</dbReference>
<dbReference type="PROSITE" id="PS00010">
    <property type="entry name" value="ASX_HYDROXYL"/>
    <property type="match status" value="1"/>
</dbReference>
<evidence type="ECO:0000256" key="3">
    <source>
        <dbReference type="ARBA" id="ARBA00022536"/>
    </source>
</evidence>
<feature type="domain" description="BPTI/Kunitz inhibitor" evidence="14">
    <location>
        <begin position="983"/>
        <end position="1037"/>
    </location>
</feature>
<dbReference type="PROSITE" id="PS01186">
    <property type="entry name" value="EGF_2"/>
    <property type="match status" value="1"/>
</dbReference>
<dbReference type="Gene3D" id="2.10.25.10">
    <property type="entry name" value="Laminin"/>
    <property type="match status" value="1"/>
</dbReference>
<feature type="domain" description="BPTI/Kunitz inhibitor" evidence="14">
    <location>
        <begin position="194"/>
        <end position="251"/>
    </location>
</feature>
<dbReference type="CDD" id="cd00109">
    <property type="entry name" value="Kunitz-type"/>
    <property type="match status" value="7"/>
</dbReference>
<dbReference type="PROSITE" id="PS01187">
    <property type="entry name" value="EGF_CA"/>
    <property type="match status" value="1"/>
</dbReference>
<keyword evidence="15" id="KW-1185">Reference proteome</keyword>
<evidence type="ECO:0000256" key="8">
    <source>
        <dbReference type="ARBA" id="ARBA00022900"/>
    </source>
</evidence>
<evidence type="ECO:0000259" key="13">
    <source>
        <dbReference type="PROSITE" id="PS50026"/>
    </source>
</evidence>
<feature type="chain" id="PRO_5036903768" evidence="12">
    <location>
        <begin position="21"/>
        <end position="1317"/>
    </location>
</feature>
<protein>
    <submittedName>
        <fullName evidence="16">Papilin</fullName>
    </submittedName>
</protein>
<dbReference type="InterPro" id="IPR000742">
    <property type="entry name" value="EGF"/>
</dbReference>
<dbReference type="PROSITE" id="PS00280">
    <property type="entry name" value="BPTI_KUNITZ_1"/>
    <property type="match status" value="5"/>
</dbReference>
<organism evidence="15 16">
    <name type="scientific">Parascaris univalens</name>
    <name type="common">Nematode worm</name>
    <dbReference type="NCBI Taxonomy" id="6257"/>
    <lineage>
        <taxon>Eukaryota</taxon>
        <taxon>Metazoa</taxon>
        <taxon>Ecdysozoa</taxon>
        <taxon>Nematoda</taxon>
        <taxon>Chromadorea</taxon>
        <taxon>Rhabditida</taxon>
        <taxon>Spirurina</taxon>
        <taxon>Ascaridomorpha</taxon>
        <taxon>Ascaridoidea</taxon>
        <taxon>Ascarididae</taxon>
        <taxon>Parascaris</taxon>
    </lineage>
</organism>
<keyword evidence="6 12" id="KW-0732">Signal</keyword>
<keyword evidence="3 10" id="KW-0245">EGF-like domain</keyword>
<feature type="domain" description="BPTI/Kunitz inhibitor" evidence="14">
    <location>
        <begin position="1108"/>
        <end position="1159"/>
    </location>
</feature>
<dbReference type="Proteomes" id="UP000887569">
    <property type="component" value="Unplaced"/>
</dbReference>
<keyword evidence="8" id="KW-0722">Serine protease inhibitor</keyword>
<dbReference type="InterPro" id="IPR002223">
    <property type="entry name" value="Kunitz_BPTI"/>
</dbReference>
<evidence type="ECO:0000259" key="14">
    <source>
        <dbReference type="PROSITE" id="PS50279"/>
    </source>
</evidence>
<dbReference type="PROSITE" id="PS50026">
    <property type="entry name" value="EGF_3"/>
    <property type="match status" value="1"/>
</dbReference>
<evidence type="ECO:0000256" key="2">
    <source>
        <dbReference type="ARBA" id="ARBA00022525"/>
    </source>
</evidence>
<dbReference type="SMART" id="SM00179">
    <property type="entry name" value="EGF_CA"/>
    <property type="match status" value="1"/>
</dbReference>
<dbReference type="InterPro" id="IPR049883">
    <property type="entry name" value="NOTCH1_EGF-like"/>
</dbReference>
<evidence type="ECO:0000256" key="11">
    <source>
        <dbReference type="SAM" id="MobiDB-lite"/>
    </source>
</evidence>
<dbReference type="InterPro" id="IPR018097">
    <property type="entry name" value="EGF_Ca-bd_CS"/>
</dbReference>
<dbReference type="GO" id="GO:0005509">
    <property type="term" value="F:calcium ion binding"/>
    <property type="evidence" value="ECO:0007669"/>
    <property type="project" value="InterPro"/>
</dbReference>
<dbReference type="SUPFAM" id="SSF57196">
    <property type="entry name" value="EGF/Laminin"/>
    <property type="match status" value="1"/>
</dbReference>
<dbReference type="InterPro" id="IPR001881">
    <property type="entry name" value="EGF-like_Ca-bd_dom"/>
</dbReference>
<feature type="domain" description="BPTI/Kunitz inhibitor" evidence="14">
    <location>
        <begin position="701"/>
        <end position="758"/>
    </location>
</feature>
<keyword evidence="4" id="KW-0800">Toxin</keyword>